<name>A0A1B3P5N9_EOGHI</name>
<evidence type="ECO:0000256" key="8">
    <source>
        <dbReference type="ARBA" id="ARBA00023170"/>
    </source>
</evidence>
<keyword evidence="2" id="KW-1003">Cell membrane</keyword>
<evidence type="ECO:0000256" key="3">
    <source>
        <dbReference type="ARBA" id="ARBA00022606"/>
    </source>
</evidence>
<evidence type="ECO:0000256" key="7">
    <source>
        <dbReference type="ARBA" id="ARBA00023136"/>
    </source>
</evidence>
<evidence type="ECO:0000313" key="11">
    <source>
        <dbReference type="EMBL" id="AOG12925.1"/>
    </source>
</evidence>
<evidence type="ECO:0000256" key="6">
    <source>
        <dbReference type="ARBA" id="ARBA00022989"/>
    </source>
</evidence>
<keyword evidence="9 10" id="KW-0807">Transducer</keyword>
<dbReference type="InterPro" id="IPR004117">
    <property type="entry name" value="7tm6_olfct_rcpt"/>
</dbReference>
<dbReference type="EMBL" id="KX655976">
    <property type="protein sequence ID" value="AOG12925.1"/>
    <property type="molecule type" value="mRNA"/>
</dbReference>
<reference evidence="11" key="1">
    <citation type="journal article" date="2016" name="BMC Genomics">
        <title>Antennal transcriptome analysis and expression profiles of odorant binding proteins in Eogystia hippophaecolus (Lepidoptera: Cossidae).</title>
        <authorList>
            <person name="Hu P."/>
            <person name="Tao J."/>
            <person name="Cui M."/>
            <person name="Gao C."/>
            <person name="Lu P."/>
            <person name="Luo Y."/>
        </authorList>
    </citation>
    <scope>NUCLEOTIDE SEQUENCE</scope>
</reference>
<feature type="transmembrane region" description="Helical" evidence="10">
    <location>
        <begin position="294"/>
        <end position="314"/>
    </location>
</feature>
<comment type="similarity">
    <text evidence="10">Belongs to the insect chemoreceptor superfamily. Heteromeric odorant receptor channel (TC 1.A.69) family.</text>
</comment>
<organism evidence="11">
    <name type="scientific">Eogystia hippophaecolus</name>
    <name type="common">Moth</name>
    <name type="synonym">Holcocerus hippophaecolus</name>
    <dbReference type="NCBI Taxonomy" id="1206364"/>
    <lineage>
        <taxon>Eukaryota</taxon>
        <taxon>Metazoa</taxon>
        <taxon>Ecdysozoa</taxon>
        <taxon>Arthropoda</taxon>
        <taxon>Hexapoda</taxon>
        <taxon>Insecta</taxon>
        <taxon>Pterygota</taxon>
        <taxon>Neoptera</taxon>
        <taxon>Endopterygota</taxon>
        <taxon>Lepidoptera</taxon>
        <taxon>Glossata</taxon>
        <taxon>Ditrysia</taxon>
        <taxon>Cossoidea</taxon>
        <taxon>Cossidae</taxon>
        <taxon>Cossinae</taxon>
        <taxon>Eogystia</taxon>
    </lineage>
</organism>
<feature type="transmembrane region" description="Helical" evidence="10">
    <location>
        <begin position="171"/>
        <end position="188"/>
    </location>
</feature>
<keyword evidence="6 10" id="KW-1133">Transmembrane helix</keyword>
<dbReference type="GO" id="GO:0005549">
    <property type="term" value="F:odorant binding"/>
    <property type="evidence" value="ECO:0007669"/>
    <property type="project" value="InterPro"/>
</dbReference>
<dbReference type="GO" id="GO:0007165">
    <property type="term" value="P:signal transduction"/>
    <property type="evidence" value="ECO:0007669"/>
    <property type="project" value="UniProtKB-KW"/>
</dbReference>
<sequence>MEEKLAYYSLVPHFKQLRQTGFYPLDPEAPKLQQFLHKLYNRFSVSLLLLYTMQQIINLYQWRRNINKIMDSMFLFLTYSDCLIKEAAFWNKADEIEGLMNIMKGPVYNQKEHKQILIRTVRQAKLVLRIFNIMCLITCLLWAIFPVIFHLRGKAVEFGIWLPFDSNANPQFYFVVIYVSFQTSWLAYNNSTMDVTMAFFLAQCTTQFFILRQNLENIVKKSIDDSTTLRISFAKAFEKRFIGVMQHYNEIVQSSQKIEEIFGNAVFVQFIFTGWIICTTAYRMINMSPGSIEFLSMILYILCVMTQPYLYCFYGNELMYESDKLMNSAYAMDWLMIAPKQRRYLIIFMERIKRPIQPKAGFVIPLSANTFVTILRTSYTFYAFLKNSY</sequence>
<accession>A0A1B3P5N9</accession>
<comment type="caution">
    <text evidence="10">Lacks conserved residue(s) required for the propagation of feature annotation.</text>
</comment>
<feature type="transmembrane region" description="Helical" evidence="10">
    <location>
        <begin position="126"/>
        <end position="151"/>
    </location>
</feature>
<feature type="transmembrane region" description="Helical" evidence="10">
    <location>
        <begin position="360"/>
        <end position="385"/>
    </location>
</feature>
<dbReference type="AlphaFoldDB" id="A0A1B3P5N9"/>
<dbReference type="GO" id="GO:0004984">
    <property type="term" value="F:olfactory receptor activity"/>
    <property type="evidence" value="ECO:0007669"/>
    <property type="project" value="InterPro"/>
</dbReference>
<evidence type="ECO:0000256" key="2">
    <source>
        <dbReference type="ARBA" id="ARBA00022475"/>
    </source>
</evidence>
<keyword evidence="7 10" id="KW-0472">Membrane</keyword>
<proteinExistence type="evidence at transcript level"/>
<dbReference type="Pfam" id="PF02949">
    <property type="entry name" value="7tm_6"/>
    <property type="match status" value="1"/>
</dbReference>
<keyword evidence="3 10" id="KW-0716">Sensory transduction</keyword>
<feature type="transmembrane region" description="Helical" evidence="10">
    <location>
        <begin position="261"/>
        <end position="282"/>
    </location>
</feature>
<dbReference type="PANTHER" id="PTHR21137">
    <property type="entry name" value="ODORANT RECEPTOR"/>
    <property type="match status" value="1"/>
</dbReference>
<evidence type="ECO:0000256" key="4">
    <source>
        <dbReference type="ARBA" id="ARBA00022692"/>
    </source>
</evidence>
<evidence type="ECO:0000256" key="5">
    <source>
        <dbReference type="ARBA" id="ARBA00022725"/>
    </source>
</evidence>
<evidence type="ECO:0000256" key="1">
    <source>
        <dbReference type="ARBA" id="ARBA00004651"/>
    </source>
</evidence>
<keyword evidence="5 10" id="KW-0552">Olfaction</keyword>
<evidence type="ECO:0000256" key="9">
    <source>
        <dbReference type="ARBA" id="ARBA00023224"/>
    </source>
</evidence>
<dbReference type="GO" id="GO:0005886">
    <property type="term" value="C:plasma membrane"/>
    <property type="evidence" value="ECO:0007669"/>
    <property type="project" value="UniProtKB-SubCell"/>
</dbReference>
<dbReference type="PANTHER" id="PTHR21137:SF35">
    <property type="entry name" value="ODORANT RECEPTOR 19A-RELATED"/>
    <property type="match status" value="1"/>
</dbReference>
<evidence type="ECO:0000256" key="10">
    <source>
        <dbReference type="RuleBase" id="RU351113"/>
    </source>
</evidence>
<keyword evidence="8 10" id="KW-0675">Receptor</keyword>
<protein>
    <recommendedName>
        <fullName evidence="10">Odorant receptor</fullName>
    </recommendedName>
</protein>
<comment type="subcellular location">
    <subcellularLocation>
        <location evidence="1 10">Cell membrane</location>
        <topology evidence="1 10">Multi-pass membrane protein</topology>
    </subcellularLocation>
</comment>
<keyword evidence="4 10" id="KW-0812">Transmembrane</keyword>